<comment type="caution">
    <text evidence="2">The sequence shown here is derived from an EMBL/GenBank/DDBJ whole genome shotgun (WGS) entry which is preliminary data.</text>
</comment>
<keyword evidence="3" id="KW-1185">Reference proteome</keyword>
<name>A0ABN9QIB3_9DINO</name>
<reference evidence="2" key="1">
    <citation type="submission" date="2023-10" db="EMBL/GenBank/DDBJ databases">
        <authorList>
            <person name="Chen Y."/>
            <person name="Shah S."/>
            <person name="Dougan E. K."/>
            <person name="Thang M."/>
            <person name="Chan C."/>
        </authorList>
    </citation>
    <scope>NUCLEOTIDE SEQUENCE [LARGE SCALE GENOMIC DNA]</scope>
</reference>
<evidence type="ECO:0000256" key="1">
    <source>
        <dbReference type="SAM" id="SignalP"/>
    </source>
</evidence>
<dbReference type="Gene3D" id="2.160.20.10">
    <property type="entry name" value="Single-stranded right-handed beta-helix, Pectin lyase-like"/>
    <property type="match status" value="1"/>
</dbReference>
<accession>A0ABN9QIB3</accession>
<feature type="signal peptide" evidence="1">
    <location>
        <begin position="1"/>
        <end position="23"/>
    </location>
</feature>
<proteinExistence type="predicted"/>
<gene>
    <name evidence="2" type="ORF">PCOR1329_LOCUS12196</name>
</gene>
<evidence type="ECO:0000313" key="3">
    <source>
        <dbReference type="Proteomes" id="UP001189429"/>
    </source>
</evidence>
<evidence type="ECO:0008006" key="4">
    <source>
        <dbReference type="Google" id="ProtNLM"/>
    </source>
</evidence>
<dbReference type="InterPro" id="IPR011050">
    <property type="entry name" value="Pectin_lyase_fold/virulence"/>
</dbReference>
<evidence type="ECO:0000313" key="2">
    <source>
        <dbReference type="EMBL" id="CAK0805760.1"/>
    </source>
</evidence>
<dbReference type="InterPro" id="IPR012334">
    <property type="entry name" value="Pectin_lyas_fold"/>
</dbReference>
<sequence length="449" mass="47769">MARKPRAVAAVVVFVGSSPGIAAGTQQDGEWTDVTVGPPPASCWSSWTSDELCNPLDTAVQAAVDFTRISLEAGEYRNRGWSEAAPRAAGLANGWVTSITNKKGLIIQAATPDSKPLLRFDGAGGISIKDSQQITLQGLEIEGPAERITGAEASDERARLTSRSLNGSTTGQCSRTECASCSESECGATADCQYDSANGFCRGTTLGYFNGRGIAVWAGSSGSSSLCFRQLAVHHCPASGIRANRANDVVISDNLVYDNLWWTTSGESAIVFAESQGYGLMSIARNVVYGNRNFMPFYSPSLADLPGQTGSNIGHYASWNQDYIIDGSGVYISRNQDFEGTFSLEENTCFDNGINGVVVHNTDNDLVTVIVERNVVFSNGMTTKDVEQRQSAGGFVINSGINVKLWSNTVATSVDGDYAYQCFNICSIIAGGNNKACVPTEVNAVYNDT</sequence>
<keyword evidence="1" id="KW-0732">Signal</keyword>
<dbReference type="Proteomes" id="UP001189429">
    <property type="component" value="Unassembled WGS sequence"/>
</dbReference>
<protein>
    <recommendedName>
        <fullName evidence="4">Right handed beta helix domain-containing protein</fullName>
    </recommendedName>
</protein>
<organism evidence="2 3">
    <name type="scientific">Prorocentrum cordatum</name>
    <dbReference type="NCBI Taxonomy" id="2364126"/>
    <lineage>
        <taxon>Eukaryota</taxon>
        <taxon>Sar</taxon>
        <taxon>Alveolata</taxon>
        <taxon>Dinophyceae</taxon>
        <taxon>Prorocentrales</taxon>
        <taxon>Prorocentraceae</taxon>
        <taxon>Prorocentrum</taxon>
    </lineage>
</organism>
<feature type="chain" id="PRO_5046260537" description="Right handed beta helix domain-containing protein" evidence="1">
    <location>
        <begin position="24"/>
        <end position="449"/>
    </location>
</feature>
<dbReference type="SUPFAM" id="SSF51126">
    <property type="entry name" value="Pectin lyase-like"/>
    <property type="match status" value="1"/>
</dbReference>
<dbReference type="EMBL" id="CAUYUJ010003549">
    <property type="protein sequence ID" value="CAK0805760.1"/>
    <property type="molecule type" value="Genomic_DNA"/>
</dbReference>